<evidence type="ECO:0000313" key="5">
    <source>
        <dbReference type="Proteomes" id="UP000617340"/>
    </source>
</evidence>
<dbReference type="PANTHER" id="PTHR10554">
    <property type="entry name" value="SYNTROPHIN"/>
    <property type="match status" value="1"/>
</dbReference>
<dbReference type="GO" id="GO:0016010">
    <property type="term" value="C:dystrophin-associated glycoprotein complex"/>
    <property type="evidence" value="ECO:0007669"/>
    <property type="project" value="TreeGrafter"/>
</dbReference>
<comment type="subcellular location">
    <subcellularLocation>
        <location evidence="1">Cytoplasm</location>
    </subcellularLocation>
</comment>
<keyword evidence="5" id="KW-1185">Reference proteome</keyword>
<evidence type="ECO:0000313" key="4">
    <source>
        <dbReference type="EMBL" id="KAF7388754.1"/>
    </source>
</evidence>
<dbReference type="PANTHER" id="PTHR10554:SF12">
    <property type="entry name" value="IP02644P"/>
    <property type="match status" value="1"/>
</dbReference>
<name>A0A834JKM9_VESGE</name>
<proteinExistence type="predicted"/>
<dbReference type="InterPro" id="IPR055108">
    <property type="entry name" value="Syntrophin_4th"/>
</dbReference>
<dbReference type="AlphaFoldDB" id="A0A834JKM9"/>
<evidence type="ECO:0000259" key="3">
    <source>
        <dbReference type="Pfam" id="PF23012"/>
    </source>
</evidence>
<feature type="domain" description="Syntrophin C-terminal PH" evidence="3">
    <location>
        <begin position="73"/>
        <end position="175"/>
    </location>
</feature>
<dbReference type="GO" id="GO:0005737">
    <property type="term" value="C:cytoplasm"/>
    <property type="evidence" value="ECO:0007669"/>
    <property type="project" value="UniProtKB-SubCell"/>
</dbReference>
<gene>
    <name evidence="4" type="ORF">HZH68_012696</name>
</gene>
<dbReference type="Proteomes" id="UP000617340">
    <property type="component" value="Unassembled WGS sequence"/>
</dbReference>
<protein>
    <recommendedName>
        <fullName evidence="3">Syntrophin C-terminal PH domain-containing protein</fullName>
    </recommendedName>
</protein>
<dbReference type="EMBL" id="JACSDZ010000013">
    <property type="protein sequence ID" value="KAF7388754.1"/>
    <property type="molecule type" value="Genomic_DNA"/>
</dbReference>
<dbReference type="Pfam" id="PF23012">
    <property type="entry name" value="Syntrophin_4th"/>
    <property type="match status" value="1"/>
</dbReference>
<accession>A0A834JKM9</accession>
<comment type="caution">
    <text evidence="4">The sequence shown here is derived from an EMBL/GenBank/DDBJ whole genome shotgun (WGS) entry which is preliminary data.</text>
</comment>
<evidence type="ECO:0000256" key="2">
    <source>
        <dbReference type="ARBA" id="ARBA00022490"/>
    </source>
</evidence>
<reference evidence="4" key="1">
    <citation type="journal article" date="2020" name="G3 (Bethesda)">
        <title>High-Quality Assemblies for Three Invasive Social Wasps from the &lt;i&gt;Vespula&lt;/i&gt; Genus.</title>
        <authorList>
            <person name="Harrop T.W.R."/>
            <person name="Guhlin J."/>
            <person name="McLaughlin G.M."/>
            <person name="Permina E."/>
            <person name="Stockwell P."/>
            <person name="Gilligan J."/>
            <person name="Le Lec M.F."/>
            <person name="Gruber M.A.M."/>
            <person name="Quinn O."/>
            <person name="Lovegrove M."/>
            <person name="Duncan E.J."/>
            <person name="Remnant E.J."/>
            <person name="Van Eeckhoven J."/>
            <person name="Graham B."/>
            <person name="Knapp R.A."/>
            <person name="Langford K.W."/>
            <person name="Kronenberg Z."/>
            <person name="Press M.O."/>
            <person name="Eacker S.M."/>
            <person name="Wilson-Rankin E.E."/>
            <person name="Purcell J."/>
            <person name="Lester P.J."/>
            <person name="Dearden P.K."/>
        </authorList>
    </citation>
    <scope>NUCLEOTIDE SEQUENCE</scope>
    <source>
        <strain evidence="4">Linc-1</strain>
    </source>
</reference>
<dbReference type="InterPro" id="IPR015482">
    <property type="entry name" value="Syntrophin"/>
</dbReference>
<dbReference type="GO" id="GO:0005198">
    <property type="term" value="F:structural molecule activity"/>
    <property type="evidence" value="ECO:0007669"/>
    <property type="project" value="InterPro"/>
</dbReference>
<keyword evidence="2" id="KW-0963">Cytoplasm</keyword>
<evidence type="ECO:0000256" key="1">
    <source>
        <dbReference type="ARBA" id="ARBA00004496"/>
    </source>
</evidence>
<sequence>MQEMMVAMRVGRCFVLEGLLCKQTGDTNTRDVLFVNNVGELTVEKNLIKIHLVGRNGGRTGRAHVAQGVSRWFWGCTWQGKACQLVVNHEEGFSLYATGTRGVVGNGVSPGSPPTPLWKRSFDKLKMSADDGARLLWLDFGGEDGEFELDLESCPKPIVFVLHNFLSAKIHRMGLSA</sequence>
<organism evidence="4 5">
    <name type="scientific">Vespula germanica</name>
    <name type="common">German yellow jacket</name>
    <name type="synonym">Paravespula germanica</name>
    <dbReference type="NCBI Taxonomy" id="30212"/>
    <lineage>
        <taxon>Eukaryota</taxon>
        <taxon>Metazoa</taxon>
        <taxon>Ecdysozoa</taxon>
        <taxon>Arthropoda</taxon>
        <taxon>Hexapoda</taxon>
        <taxon>Insecta</taxon>
        <taxon>Pterygota</taxon>
        <taxon>Neoptera</taxon>
        <taxon>Endopterygota</taxon>
        <taxon>Hymenoptera</taxon>
        <taxon>Apocrita</taxon>
        <taxon>Aculeata</taxon>
        <taxon>Vespoidea</taxon>
        <taxon>Vespidae</taxon>
        <taxon>Vespinae</taxon>
        <taxon>Vespula</taxon>
    </lineage>
</organism>